<dbReference type="RefSeq" id="WP_135262377.1">
    <property type="nucleotide sequence ID" value="NZ_SMLM01000001.1"/>
</dbReference>
<comment type="similarity">
    <text evidence="1">Belongs to the UPF0065 (bug) family.</text>
</comment>
<organism evidence="3 4">
    <name type="scientific">Ramlibacter henchirensis</name>
    <dbReference type="NCBI Taxonomy" id="204072"/>
    <lineage>
        <taxon>Bacteria</taxon>
        <taxon>Pseudomonadati</taxon>
        <taxon>Pseudomonadota</taxon>
        <taxon>Betaproteobacteria</taxon>
        <taxon>Burkholderiales</taxon>
        <taxon>Comamonadaceae</taxon>
        <taxon>Ramlibacter</taxon>
    </lineage>
</organism>
<evidence type="ECO:0000256" key="1">
    <source>
        <dbReference type="ARBA" id="ARBA00006987"/>
    </source>
</evidence>
<dbReference type="SUPFAM" id="SSF53850">
    <property type="entry name" value="Periplasmic binding protein-like II"/>
    <property type="match status" value="1"/>
</dbReference>
<keyword evidence="2" id="KW-0732">Signal</keyword>
<dbReference type="PANTHER" id="PTHR42928">
    <property type="entry name" value="TRICARBOXYLATE-BINDING PROTEIN"/>
    <property type="match status" value="1"/>
</dbReference>
<dbReference type="InterPro" id="IPR006311">
    <property type="entry name" value="TAT_signal"/>
</dbReference>
<evidence type="ECO:0000313" key="4">
    <source>
        <dbReference type="Proteomes" id="UP000298180"/>
    </source>
</evidence>
<gene>
    <name evidence="3" type="ORF">EZ313_06500</name>
</gene>
<feature type="signal peptide" evidence="2">
    <location>
        <begin position="1"/>
        <end position="31"/>
    </location>
</feature>
<dbReference type="Gene3D" id="3.40.190.150">
    <property type="entry name" value="Bordetella uptake gene, domain 1"/>
    <property type="match status" value="1"/>
</dbReference>
<evidence type="ECO:0000256" key="2">
    <source>
        <dbReference type="SAM" id="SignalP"/>
    </source>
</evidence>
<dbReference type="Gene3D" id="3.40.190.10">
    <property type="entry name" value="Periplasmic binding protein-like II"/>
    <property type="match status" value="1"/>
</dbReference>
<comment type="caution">
    <text evidence="3">The sequence shown here is derived from an EMBL/GenBank/DDBJ whole genome shotgun (WGS) entry which is preliminary data.</text>
</comment>
<dbReference type="PIRSF" id="PIRSF017082">
    <property type="entry name" value="YflP"/>
    <property type="match status" value="1"/>
</dbReference>
<keyword evidence="4" id="KW-1185">Reference proteome</keyword>
<dbReference type="EMBL" id="SMLM01000001">
    <property type="protein sequence ID" value="TFZ06290.1"/>
    <property type="molecule type" value="Genomic_DNA"/>
</dbReference>
<dbReference type="Proteomes" id="UP000298180">
    <property type="component" value="Unassembled WGS sequence"/>
</dbReference>
<reference evidence="3 4" key="1">
    <citation type="submission" date="2019-03" db="EMBL/GenBank/DDBJ databases">
        <title>Ramlibacter henchirensis DSM 14656, whole genome shotgun sequence.</title>
        <authorList>
            <person name="Zhang X."/>
            <person name="Feng G."/>
            <person name="Zhu H."/>
        </authorList>
    </citation>
    <scope>NUCLEOTIDE SEQUENCE [LARGE SCALE GENOMIC DNA]</scope>
    <source>
        <strain evidence="3 4">DSM 14656</strain>
    </source>
</reference>
<name>A0A4Z0C748_9BURK</name>
<dbReference type="Pfam" id="PF03401">
    <property type="entry name" value="TctC"/>
    <property type="match status" value="1"/>
</dbReference>
<dbReference type="InterPro" id="IPR042100">
    <property type="entry name" value="Bug_dom1"/>
</dbReference>
<sequence>MSFPSHPSRRTVLGAAAATFGAGLWPLAAHAQSGTVRFVLPNATGSGVDAITRAAQPAMAKALNANVVVENQPGAGGVVGLQTLARSAPDGNTLSVVSNNVVIFPSVLKSLPFDMPNDFTPIAVVGATPMVLVANPSRMNAGNHKEFVALLKAKPGDYNFASGGNGTILHLAAELYLEAAGAKAKHIPYKGVGPMVTDLLGGQIDFAVAALPSVQQHIQKGALKAIGTLTPQRTPAAPDIPTFAEQGLSNFAVEAWFAVIGPKGLPAAQVKKVHEAVVTAFNDPTVKDAMAKQGNSINISSPEEAQAAFRRELAKYAALVKKVGLEPQ</sequence>
<accession>A0A4Z0C748</accession>
<dbReference type="PANTHER" id="PTHR42928:SF5">
    <property type="entry name" value="BLR1237 PROTEIN"/>
    <property type="match status" value="1"/>
</dbReference>
<dbReference type="CDD" id="cd07012">
    <property type="entry name" value="PBP2_Bug_TTT"/>
    <property type="match status" value="1"/>
</dbReference>
<protein>
    <submittedName>
        <fullName evidence="3">Tripartite tricarboxylate transporter substrate binding protein</fullName>
    </submittedName>
</protein>
<dbReference type="InterPro" id="IPR005064">
    <property type="entry name" value="BUG"/>
</dbReference>
<proteinExistence type="inferred from homology"/>
<dbReference type="OrthoDB" id="8678477at2"/>
<dbReference type="PROSITE" id="PS51318">
    <property type="entry name" value="TAT"/>
    <property type="match status" value="1"/>
</dbReference>
<evidence type="ECO:0000313" key="3">
    <source>
        <dbReference type="EMBL" id="TFZ06290.1"/>
    </source>
</evidence>
<dbReference type="AlphaFoldDB" id="A0A4Z0C748"/>
<feature type="chain" id="PRO_5021470435" evidence="2">
    <location>
        <begin position="32"/>
        <end position="328"/>
    </location>
</feature>